<comment type="caution">
    <text evidence="2">The sequence shown here is derived from an EMBL/GenBank/DDBJ whole genome shotgun (WGS) entry which is preliminary data.</text>
</comment>
<dbReference type="Proteomes" id="UP000306272">
    <property type="component" value="Unassembled WGS sequence"/>
</dbReference>
<dbReference type="RefSeq" id="WP_139053907.1">
    <property type="nucleotide sequence ID" value="NZ_VDDB01000005.1"/>
</dbReference>
<proteinExistence type="predicted"/>
<sequence length="190" mass="21436">MTATSITQGFLLIDGARFDDALKWVPKKYPGHRFTPLLQATPYAPIAEAGPILVDAPADSVLRNDWMQGDPNLNDGVWLQTQRPMVEIFKILQRRIRIYSPDRQEYWLRLGDGLPLRQAWLSGASWPPGFWFGVESIWIRHEGTVQRAWSNDFPDLDGAPADTGIDAQIVLDWPLLQALATETDTPQEAV</sequence>
<protein>
    <submittedName>
        <fullName evidence="2">DUF4123 domain-containing protein</fullName>
    </submittedName>
</protein>
<evidence type="ECO:0000313" key="3">
    <source>
        <dbReference type="Proteomes" id="UP000306272"/>
    </source>
</evidence>
<gene>
    <name evidence="2" type="ORF">FHG55_05515</name>
</gene>
<dbReference type="EMBL" id="VDDB01000005">
    <property type="protein sequence ID" value="TNB98504.1"/>
    <property type="molecule type" value="Genomic_DNA"/>
</dbReference>
<name>A0A5C4L103_PSEJE</name>
<dbReference type="AlphaFoldDB" id="A0A5C4L103"/>
<dbReference type="Pfam" id="PF13503">
    <property type="entry name" value="DUF4123"/>
    <property type="match status" value="1"/>
</dbReference>
<dbReference type="InterPro" id="IPR025391">
    <property type="entry name" value="DUF4123"/>
</dbReference>
<evidence type="ECO:0000313" key="2">
    <source>
        <dbReference type="EMBL" id="TNB98504.1"/>
    </source>
</evidence>
<evidence type="ECO:0000259" key="1">
    <source>
        <dbReference type="Pfam" id="PF13503"/>
    </source>
</evidence>
<feature type="domain" description="DUF4123" evidence="1">
    <location>
        <begin position="10"/>
        <end position="114"/>
    </location>
</feature>
<organism evidence="2 3">
    <name type="scientific">Pseudomonas jessenii</name>
    <dbReference type="NCBI Taxonomy" id="77298"/>
    <lineage>
        <taxon>Bacteria</taxon>
        <taxon>Pseudomonadati</taxon>
        <taxon>Pseudomonadota</taxon>
        <taxon>Gammaproteobacteria</taxon>
        <taxon>Pseudomonadales</taxon>
        <taxon>Pseudomonadaceae</taxon>
        <taxon>Pseudomonas</taxon>
    </lineage>
</organism>
<reference evidence="2" key="1">
    <citation type="submission" date="2019-06" db="EMBL/GenBank/DDBJ databases">
        <title>Pseudomonas-derived Butenolides : (Bio)synthesis of Styrolides.</title>
        <authorList>
            <person name="Klapper M."/>
            <person name="Chowdhury S."/>
            <person name="Stallforth P."/>
        </authorList>
    </citation>
    <scope>NUCLEOTIDE SEQUENCE [LARGE SCALE GENOMIC DNA]</scope>
    <source>
        <strain evidence="2">EC-S101</strain>
    </source>
</reference>
<keyword evidence="3" id="KW-1185">Reference proteome</keyword>
<accession>A0A5C4L103</accession>